<gene>
    <name evidence="3" type="ordered locus">Mhun_2785</name>
</gene>
<reference evidence="4" key="1">
    <citation type="journal article" date="2016" name="Stand. Genomic Sci.">
        <title>Complete genome sequence of Methanospirillum hungatei type strain JF1.</title>
        <authorList>
            <person name="Gunsalus R.P."/>
            <person name="Cook L.E."/>
            <person name="Crable B."/>
            <person name="Rohlin L."/>
            <person name="McDonald E."/>
            <person name="Mouttaki H."/>
            <person name="Sieber J.R."/>
            <person name="Poweleit N."/>
            <person name="Zhou H."/>
            <person name="Lapidus A.L."/>
            <person name="Daligault H.E."/>
            <person name="Land M."/>
            <person name="Gilna P."/>
            <person name="Ivanova N."/>
            <person name="Kyrpides N."/>
            <person name="Culley D.E."/>
            <person name="McInerney M.J."/>
        </authorList>
    </citation>
    <scope>NUCLEOTIDE SEQUENCE [LARGE SCALE GENOMIC DNA]</scope>
    <source>
        <strain evidence="4">ATCC 27890 / DSM 864 / NBRC 100397 / JF-1</strain>
    </source>
</reference>
<proteinExistence type="predicted"/>
<dbReference type="InParanoid" id="Q2FSK0"/>
<dbReference type="RefSeq" id="WP_011449734.1">
    <property type="nucleotide sequence ID" value="NC_007796.1"/>
</dbReference>
<dbReference type="EMBL" id="CP000254">
    <property type="protein sequence ID" value="ABD42479.1"/>
    <property type="molecule type" value="Genomic_DNA"/>
</dbReference>
<dbReference type="EnsemblBacteria" id="ABD42479">
    <property type="protein sequence ID" value="ABD42479"/>
    <property type="gene ID" value="Mhun_2785"/>
</dbReference>
<dbReference type="STRING" id="323259.Mhun_2785"/>
<keyword evidence="2" id="KW-0238">DNA-binding</keyword>
<dbReference type="Gene3D" id="3.90.220.20">
    <property type="entry name" value="DNA methylase specificity domains"/>
    <property type="match status" value="1"/>
</dbReference>
<keyword evidence="4" id="KW-1185">Reference proteome</keyword>
<evidence type="ECO:0000313" key="3">
    <source>
        <dbReference type="EMBL" id="ABD42479.1"/>
    </source>
</evidence>
<evidence type="ECO:0000256" key="1">
    <source>
        <dbReference type="ARBA" id="ARBA00022747"/>
    </source>
</evidence>
<evidence type="ECO:0000313" key="4">
    <source>
        <dbReference type="Proteomes" id="UP000001941"/>
    </source>
</evidence>
<dbReference type="PANTHER" id="PTHR30408:SF12">
    <property type="entry name" value="TYPE I RESTRICTION ENZYME MJAVIII SPECIFICITY SUBUNIT"/>
    <property type="match status" value="1"/>
</dbReference>
<dbReference type="AlphaFoldDB" id="Q2FSK0"/>
<dbReference type="SUPFAM" id="SSF116734">
    <property type="entry name" value="DNA methylase specificity domain"/>
    <property type="match status" value="1"/>
</dbReference>
<dbReference type="HOGENOM" id="CLU_2032875_0_0_2"/>
<dbReference type="KEGG" id="mhu:Mhun_2785"/>
<dbReference type="InterPro" id="IPR052021">
    <property type="entry name" value="Type-I_RS_S_subunit"/>
</dbReference>
<dbReference type="GO" id="GO:0003677">
    <property type="term" value="F:DNA binding"/>
    <property type="evidence" value="ECO:0007669"/>
    <property type="project" value="UniProtKB-KW"/>
</dbReference>
<sequence>MMNNYGNDWIKVNLEELCDDITVGHVGSMANEYVDSGIPFLRSLNVKPFRIIKEDLKYISPEFHEKLKKSSLRSGDIVIVRTGEPGACAIIPHDFHNSNCSDVVILRPKSSVSNRFLVYVE</sequence>
<dbReference type="PANTHER" id="PTHR30408">
    <property type="entry name" value="TYPE-1 RESTRICTION ENZYME ECOKI SPECIFICITY PROTEIN"/>
    <property type="match status" value="1"/>
</dbReference>
<organism evidence="3 4">
    <name type="scientific">Methanospirillum hungatei JF-1 (strain ATCC 27890 / DSM 864 / NBRC 100397 / JF-1)</name>
    <dbReference type="NCBI Taxonomy" id="323259"/>
    <lineage>
        <taxon>Archaea</taxon>
        <taxon>Methanobacteriati</taxon>
        <taxon>Methanobacteriota</taxon>
        <taxon>Stenosarchaea group</taxon>
        <taxon>Methanomicrobia</taxon>
        <taxon>Methanomicrobiales</taxon>
        <taxon>Methanospirillaceae</taxon>
        <taxon>Methanospirillum</taxon>
    </lineage>
</organism>
<dbReference type="GO" id="GO:0009307">
    <property type="term" value="P:DNA restriction-modification system"/>
    <property type="evidence" value="ECO:0007669"/>
    <property type="project" value="UniProtKB-KW"/>
</dbReference>
<dbReference type="OrthoDB" id="84651at2157"/>
<dbReference type="Proteomes" id="UP000001941">
    <property type="component" value="Chromosome"/>
</dbReference>
<accession>Q2FSK0</accession>
<protein>
    <submittedName>
        <fullName evidence="3">Type I restriction enzyme EcoR124II specificity protein</fullName>
    </submittedName>
</protein>
<dbReference type="eggNOG" id="arCOG02626">
    <property type="taxonomic scope" value="Archaea"/>
</dbReference>
<name>Q2FSK0_METHJ</name>
<dbReference type="InterPro" id="IPR044946">
    <property type="entry name" value="Restrct_endonuc_typeI_TRD_sf"/>
</dbReference>
<keyword evidence="1" id="KW-0680">Restriction system</keyword>
<dbReference type="GeneID" id="3922522"/>
<evidence type="ECO:0000256" key="2">
    <source>
        <dbReference type="ARBA" id="ARBA00023125"/>
    </source>
</evidence>
<dbReference type="REBASE" id="12019">
    <property type="entry name" value="S.MhuORF2789BP"/>
</dbReference>